<dbReference type="Pfam" id="PF00589">
    <property type="entry name" value="Phage_integrase"/>
    <property type="match status" value="1"/>
</dbReference>
<comment type="similarity">
    <text evidence="1">Belongs to the 'phage' integrase family.</text>
</comment>
<dbReference type="InterPro" id="IPR050808">
    <property type="entry name" value="Phage_Integrase"/>
</dbReference>
<dbReference type="InterPro" id="IPR013762">
    <property type="entry name" value="Integrase-like_cat_sf"/>
</dbReference>
<dbReference type="Gene3D" id="3.30.160.390">
    <property type="entry name" value="Integrase, DNA-binding domain"/>
    <property type="match status" value="1"/>
</dbReference>
<proteinExistence type="inferred from homology"/>
<evidence type="ECO:0000256" key="3">
    <source>
        <dbReference type="ARBA" id="ARBA00023125"/>
    </source>
</evidence>
<evidence type="ECO:0000313" key="6">
    <source>
        <dbReference type="EMBL" id="MFC4654709.1"/>
    </source>
</evidence>
<name>A0ABV9JKD3_9GAMM</name>
<dbReference type="Pfam" id="PF13356">
    <property type="entry name" value="Arm-DNA-bind_3"/>
    <property type="match status" value="1"/>
</dbReference>
<dbReference type="InterPro" id="IPR011010">
    <property type="entry name" value="DNA_brk_join_enz"/>
</dbReference>
<evidence type="ECO:0000313" key="7">
    <source>
        <dbReference type="Proteomes" id="UP001595962"/>
    </source>
</evidence>
<keyword evidence="3" id="KW-0238">DNA-binding</keyword>
<evidence type="ECO:0000256" key="1">
    <source>
        <dbReference type="ARBA" id="ARBA00008857"/>
    </source>
</evidence>
<keyword evidence="7" id="KW-1185">Reference proteome</keyword>
<dbReference type="PROSITE" id="PS51898">
    <property type="entry name" value="TYR_RECOMBINASE"/>
    <property type="match status" value="1"/>
</dbReference>
<gene>
    <name evidence="6" type="ORF">ACFO3I_06700</name>
</gene>
<dbReference type="EMBL" id="JBHSGB010000006">
    <property type="protein sequence ID" value="MFC4654709.1"/>
    <property type="molecule type" value="Genomic_DNA"/>
</dbReference>
<dbReference type="PANTHER" id="PTHR30629:SF2">
    <property type="entry name" value="PROPHAGE INTEGRASE INTS-RELATED"/>
    <property type="match status" value="1"/>
</dbReference>
<dbReference type="Proteomes" id="UP001595962">
    <property type="component" value="Unassembled WGS sequence"/>
</dbReference>
<dbReference type="Gene3D" id="1.10.150.130">
    <property type="match status" value="1"/>
</dbReference>
<feature type="domain" description="Tyr recombinase" evidence="5">
    <location>
        <begin position="206"/>
        <end position="387"/>
    </location>
</feature>
<dbReference type="SUPFAM" id="SSF56349">
    <property type="entry name" value="DNA breaking-rejoining enzymes"/>
    <property type="match status" value="1"/>
</dbReference>
<dbReference type="InterPro" id="IPR002104">
    <property type="entry name" value="Integrase_catalytic"/>
</dbReference>
<dbReference type="PANTHER" id="PTHR30629">
    <property type="entry name" value="PROPHAGE INTEGRASE"/>
    <property type="match status" value="1"/>
</dbReference>
<reference evidence="7" key="1">
    <citation type="journal article" date="2019" name="Int. J. Syst. Evol. Microbiol.">
        <title>The Global Catalogue of Microorganisms (GCM) 10K type strain sequencing project: providing services to taxonomists for standard genome sequencing and annotation.</title>
        <authorList>
            <consortium name="The Broad Institute Genomics Platform"/>
            <consortium name="The Broad Institute Genome Sequencing Center for Infectious Disease"/>
            <person name="Wu L."/>
            <person name="Ma J."/>
        </authorList>
    </citation>
    <scope>NUCLEOTIDE SEQUENCE [LARGE SCALE GENOMIC DNA]</scope>
    <source>
        <strain evidence="7">DT28</strain>
    </source>
</reference>
<keyword evidence="2" id="KW-0229">DNA integration</keyword>
<evidence type="ECO:0000256" key="2">
    <source>
        <dbReference type="ARBA" id="ARBA00022908"/>
    </source>
</evidence>
<dbReference type="InterPro" id="IPR010998">
    <property type="entry name" value="Integrase_recombinase_N"/>
</dbReference>
<dbReference type="InterPro" id="IPR038488">
    <property type="entry name" value="Integrase_DNA-bd_sf"/>
</dbReference>
<evidence type="ECO:0000256" key="4">
    <source>
        <dbReference type="ARBA" id="ARBA00023172"/>
    </source>
</evidence>
<dbReference type="Gene3D" id="1.10.443.10">
    <property type="entry name" value="Intergrase catalytic core"/>
    <property type="match status" value="1"/>
</dbReference>
<keyword evidence="4" id="KW-0233">DNA recombination</keyword>
<dbReference type="RefSeq" id="WP_377332766.1">
    <property type="nucleotide sequence ID" value="NZ_JBHSGB010000006.1"/>
</dbReference>
<evidence type="ECO:0000259" key="5">
    <source>
        <dbReference type="PROSITE" id="PS51898"/>
    </source>
</evidence>
<accession>A0ABV9JKD3</accession>
<organism evidence="6 7">
    <name type="scientific">Rheinheimera marina</name>
    <dbReference type="NCBI Taxonomy" id="1774958"/>
    <lineage>
        <taxon>Bacteria</taxon>
        <taxon>Pseudomonadati</taxon>
        <taxon>Pseudomonadota</taxon>
        <taxon>Gammaproteobacteria</taxon>
        <taxon>Chromatiales</taxon>
        <taxon>Chromatiaceae</taxon>
        <taxon>Rheinheimera</taxon>
    </lineage>
</organism>
<dbReference type="InterPro" id="IPR025166">
    <property type="entry name" value="Integrase_DNA_bind_dom"/>
</dbReference>
<sequence>MSTPKITKQFVDKLPSPETGQVFYRDPVLKGFAVRVTAGSSKSFILEKRIDGKVKRITLGRYPEITVEQARKKAQEFLGEIATGTNPITKRQRHKVQSMTLWDVWQDYKAVKCDLKPRTYTQYEYYFNGELSDWKTKPFASINRDMVVKRHNQLKERLSPSFANNVMRVLSALHRFAQVQYEDDSGNSLFPANPVVRITQLKGWAKEPRRQTILKQHQLPIWYAAIKHLKFNTGAANDHVAADYFLFLLLSGLRRNEAATLTWNNVDFQEKTFYIPDTKNNTALTLPMSDLIEAILKYRLRFKTQDYVFSSRKAGYFANPKGAIERLRADSGIEVTMHDLRRTFITAAESLDISMFAIKQLVNHKSGSDVTGGYVIKNFERLREPMQRITDYFKTQCQIGANDFE</sequence>
<protein>
    <submittedName>
        <fullName evidence="6">Tyrosine-type recombinase/integrase</fullName>
    </submittedName>
</protein>
<comment type="caution">
    <text evidence="6">The sequence shown here is derived from an EMBL/GenBank/DDBJ whole genome shotgun (WGS) entry which is preliminary data.</text>
</comment>